<dbReference type="GO" id="GO:0000160">
    <property type="term" value="P:phosphorelay signal transduction system"/>
    <property type="evidence" value="ECO:0007669"/>
    <property type="project" value="InterPro"/>
</dbReference>
<evidence type="ECO:0000313" key="1">
    <source>
        <dbReference type="EMBL" id="NEV67171.1"/>
    </source>
</evidence>
<dbReference type="InterPro" id="IPR022552">
    <property type="entry name" value="UPF_Ycf55"/>
</dbReference>
<dbReference type="InterPro" id="IPR001789">
    <property type="entry name" value="Sig_transdc_resp-reg_receiver"/>
</dbReference>
<accession>A0A0C1YF30</accession>
<dbReference type="InterPro" id="IPR051015">
    <property type="entry name" value="EvgA-like"/>
</dbReference>
<reference evidence="1" key="3">
    <citation type="submission" date="2020-02" db="EMBL/GenBank/DDBJ databases">
        <authorList>
            <person name="Sarangi A.N."/>
            <person name="Ghosh S."/>
            <person name="Mukherjee M."/>
            <person name="Tripathy S."/>
        </authorList>
    </citation>
    <scope>NUCLEOTIDE SEQUENCE</scope>
    <source>
        <strain evidence="1">BDU141951</strain>
    </source>
</reference>
<dbReference type="InterPro" id="IPR016837">
    <property type="entry name" value="Uncharacterised_Ycf55_cyanobac"/>
</dbReference>
<reference evidence="1" key="2">
    <citation type="journal article" date="2015" name="Genome Announc.">
        <title>Draft Genome Sequence of Filamentous Marine Cyanobacterium Lyngbya confervoides Strain BDU141951.</title>
        <authorList>
            <person name="Chandrababunaidu M.M."/>
            <person name="Sen D."/>
            <person name="Tripathy S."/>
        </authorList>
    </citation>
    <scope>NUCLEOTIDE SEQUENCE</scope>
    <source>
        <strain evidence="1">BDU141951</strain>
    </source>
</reference>
<dbReference type="CDD" id="cd17535">
    <property type="entry name" value="REC_NarL-like"/>
    <property type="match status" value="1"/>
</dbReference>
<name>A0A0C1YF30_9CYAN</name>
<dbReference type="Gene3D" id="3.40.50.2300">
    <property type="match status" value="1"/>
</dbReference>
<dbReference type="Pfam" id="PF12452">
    <property type="entry name" value="DUF3685"/>
    <property type="match status" value="1"/>
</dbReference>
<dbReference type="PIRSF" id="PIRSF026434">
    <property type="entry name" value="RR_ycf55_prd"/>
    <property type="match status" value="1"/>
</dbReference>
<dbReference type="InterPro" id="IPR011006">
    <property type="entry name" value="CheY-like_superfamily"/>
</dbReference>
<dbReference type="SMART" id="SM00448">
    <property type="entry name" value="REC"/>
    <property type="match status" value="1"/>
</dbReference>
<dbReference type="AlphaFoldDB" id="A0A0C1YF30"/>
<dbReference type="Pfam" id="PF00072">
    <property type="entry name" value="Response_reg"/>
    <property type="match status" value="1"/>
</dbReference>
<organism evidence="1">
    <name type="scientific">Lyngbya confervoides BDU141951</name>
    <dbReference type="NCBI Taxonomy" id="1574623"/>
    <lineage>
        <taxon>Bacteria</taxon>
        <taxon>Bacillati</taxon>
        <taxon>Cyanobacteriota</taxon>
        <taxon>Cyanophyceae</taxon>
        <taxon>Oscillatoriophycideae</taxon>
        <taxon>Oscillatoriales</taxon>
        <taxon>Microcoleaceae</taxon>
        <taxon>Lyngbya</taxon>
    </lineage>
</organism>
<sequence>MTASPINLFLVDEDPVFRLGLKIWLEQRADFTVVGEASDRSATLTTLSELQAAATSSATDAGISTPSPAVDLVVIDLGLGQDQPDQVMGLELCSEIKQQFPELAVLILSAQTAPVLQAAAQQMGADGFGTRDLPVRDLARLIVQTARPAPAVAPEASSDIVLPKVLEGPIAYLNRTSIEQIDAAMTDIEQVAQEQLSYWYRLVLAGKYRELRAARWLVQRMLPVRGTSASPTQSMPPLNEMVQTSTNGSQTPFISPAALADAASRAIARQRPLVPVAVGDVRSRVCEAVFLKLQFPLDNRSDVPLEIDILRPDKTRELLYTVLRSFETLLDDLQRANILPGQLEDQFPTLLRDLWNNVTVDFFGRYYTPAADGIEQPMVVVLQQDEAIVDTAILAKIPDVTTLLAHLLFQAPIEIAGASYMATTPEALRRSQFLLENLLIQVACAVMQPVLNHYPDVENLKRSLYQRRIISTRDITRFRNELSWRYRWDELVNEPKAMFESEYRLFAMTPNGLQTHTIYAPRQTELESLSGLKYALTFALEARDAIAPRVRAAISLAGSTVVFVLTEVIGRGIGLIGRGIVKGVGNTWQDIRLRQRQQDEP</sequence>
<dbReference type="PROSITE" id="PS50110">
    <property type="entry name" value="RESPONSE_REGULATORY"/>
    <property type="match status" value="1"/>
</dbReference>
<protein>
    <submittedName>
        <fullName evidence="1">DUF3685 domain-containing protein</fullName>
    </submittedName>
</protein>
<dbReference type="EMBL" id="JTHE02000003">
    <property type="protein sequence ID" value="NEV67171.1"/>
    <property type="molecule type" value="Genomic_DNA"/>
</dbReference>
<reference evidence="1" key="1">
    <citation type="submission" date="2014-11" db="EMBL/GenBank/DDBJ databases">
        <authorList>
            <person name="Malar M.C."/>
            <person name="Sen D."/>
            <person name="Tripathy S."/>
        </authorList>
    </citation>
    <scope>NUCLEOTIDE SEQUENCE</scope>
    <source>
        <strain evidence="1">BDU141951</strain>
    </source>
</reference>
<dbReference type="SUPFAM" id="SSF52172">
    <property type="entry name" value="CheY-like"/>
    <property type="match status" value="1"/>
</dbReference>
<proteinExistence type="predicted"/>
<dbReference type="PANTHER" id="PTHR45566:SF1">
    <property type="entry name" value="HTH-TYPE TRANSCRIPTIONAL REGULATOR YHJB-RELATED"/>
    <property type="match status" value="1"/>
</dbReference>
<dbReference type="InterPro" id="IPR058245">
    <property type="entry name" value="NreC/VraR/RcsB-like_REC"/>
</dbReference>
<dbReference type="PANTHER" id="PTHR45566">
    <property type="entry name" value="HTH-TYPE TRANSCRIPTIONAL REGULATOR YHJB-RELATED"/>
    <property type="match status" value="1"/>
</dbReference>
<comment type="caution">
    <text evidence="1">The sequence shown here is derived from an EMBL/GenBank/DDBJ whole genome shotgun (WGS) entry which is preliminary data.</text>
</comment>
<gene>
    <name evidence="1" type="ORF">QQ91_008575</name>
</gene>